<organism evidence="2">
    <name type="scientific">uncultured Mycobacterium sp</name>
    <dbReference type="NCBI Taxonomy" id="171292"/>
    <lineage>
        <taxon>Bacteria</taxon>
        <taxon>Bacillati</taxon>
        <taxon>Actinomycetota</taxon>
        <taxon>Actinomycetes</taxon>
        <taxon>Mycobacteriales</taxon>
        <taxon>Mycobacteriaceae</taxon>
        <taxon>Mycobacterium</taxon>
        <taxon>environmental samples</taxon>
    </lineage>
</organism>
<accession>A0A1Y5P700</accession>
<feature type="region of interest" description="Disordered" evidence="1">
    <location>
        <begin position="274"/>
        <end position="295"/>
    </location>
</feature>
<dbReference type="EMBL" id="FLQS01000012">
    <property type="protein sequence ID" value="SBS74482.1"/>
    <property type="molecule type" value="Genomic_DNA"/>
</dbReference>
<evidence type="ECO:0000313" key="2">
    <source>
        <dbReference type="EMBL" id="SBS74482.1"/>
    </source>
</evidence>
<name>A0A1Y5P700_9MYCO</name>
<evidence type="ECO:0008006" key="3">
    <source>
        <dbReference type="Google" id="ProtNLM"/>
    </source>
</evidence>
<reference evidence="2" key="1">
    <citation type="submission" date="2016-03" db="EMBL/GenBank/DDBJ databases">
        <authorList>
            <person name="Ploux O."/>
        </authorList>
    </citation>
    <scope>NUCLEOTIDE SEQUENCE</scope>
    <source>
        <strain evidence="2">UC10</strain>
    </source>
</reference>
<proteinExistence type="predicted"/>
<protein>
    <recommendedName>
        <fullName evidence="3">ESX-1 secretion-associated protein EspA/EspE-like domain-containing protein</fullName>
    </recommendedName>
</protein>
<evidence type="ECO:0000256" key="1">
    <source>
        <dbReference type="SAM" id="MobiDB-lite"/>
    </source>
</evidence>
<sequence length="488" mass="52002">MPASGPIPSLTQVRAWDTGHLTEAVARWTAAATLWEDAFTYVSSQIATPGGTPWEGVAAEAAQDRTYSDRLKVTGLADQLHDAAALARRGADQIAYAKHRILEAVRRAEQAGFTVGEDFSVTSRGRGTAKNVILQAQAEALAADISARLGELIAADRTIYAEISSATAGVGDIEFDGGSRDPAIHAVDHSWKQGPQLSGDDRQRRLDEIAAFRQIFGRDPESQSDWTTAASLNSHTYDPKFNGTSSKVEAVRIRPVPGQGVVRSSQWIPQRDVISWPPGSRDLGNNRGPDAGFDPEDTKVTTTIDYDNGIVVIRQNPSVMEKNDGSPGEVRCGTPSGTVTQLQDGTVRIKYDSGNPFAPEIARNPNGPMQGHLETVNGDLVFTPSAGGVHVDGTRTNYPSMEVYQDMPDGTTHTVVVDNAASGSSTGPSMNLPFHHDVGMGGKAFEPFNIGGWNPKFDVRTPLPGTAFGPVEEVPSAVPPPSTVGVPM</sequence>
<dbReference type="AlphaFoldDB" id="A0A1Y5P700"/>
<gene>
    <name evidence="2" type="ORF">MHPYR_20059</name>
</gene>